<dbReference type="Proteomes" id="UP000095283">
    <property type="component" value="Unplaced"/>
</dbReference>
<name>A0A1I7WUJ8_HETBA</name>
<accession>A0A1I7WUJ8</accession>
<evidence type="ECO:0000313" key="1">
    <source>
        <dbReference type="Proteomes" id="UP000095283"/>
    </source>
</evidence>
<reference evidence="2" key="1">
    <citation type="submission" date="2016-11" db="UniProtKB">
        <authorList>
            <consortium name="WormBaseParasite"/>
        </authorList>
    </citation>
    <scope>IDENTIFICATION</scope>
</reference>
<evidence type="ECO:0000313" key="2">
    <source>
        <dbReference type="WBParaSite" id="Hba_08844"/>
    </source>
</evidence>
<proteinExistence type="predicted"/>
<dbReference type="WBParaSite" id="Hba_08844">
    <property type="protein sequence ID" value="Hba_08844"/>
    <property type="gene ID" value="Hba_08844"/>
</dbReference>
<dbReference type="Gene3D" id="3.40.50.300">
    <property type="entry name" value="P-loop containing nucleotide triphosphate hydrolases"/>
    <property type="match status" value="1"/>
</dbReference>
<dbReference type="InterPro" id="IPR027417">
    <property type="entry name" value="P-loop_NTPase"/>
</dbReference>
<organism evidence="1 2">
    <name type="scientific">Heterorhabditis bacteriophora</name>
    <name type="common">Entomopathogenic nematode worm</name>
    <dbReference type="NCBI Taxonomy" id="37862"/>
    <lineage>
        <taxon>Eukaryota</taxon>
        <taxon>Metazoa</taxon>
        <taxon>Ecdysozoa</taxon>
        <taxon>Nematoda</taxon>
        <taxon>Chromadorea</taxon>
        <taxon>Rhabditida</taxon>
        <taxon>Rhabditina</taxon>
        <taxon>Rhabditomorpha</taxon>
        <taxon>Strongyloidea</taxon>
        <taxon>Heterorhabditidae</taxon>
        <taxon>Heterorhabditis</taxon>
    </lineage>
</organism>
<sequence>MALPQLHFWPHLVVFLDTPTNKCLENIKKRGNVKHINNLFKPSLLKYILSSFSNSFLSAFPSVTSKYDARMLAFDGIITHEVGELYTNPRDTGHFLHVMRKEVLKSPYGYGFIRKNGDPQQGLSNWRTGHHLPEAWRSRHLYNLTLFRYDYYYKEAYYDDLTSHETSLDIDSDSYNPDYVHHH</sequence>
<dbReference type="AlphaFoldDB" id="A0A1I7WUJ8"/>
<protein>
    <submittedName>
        <fullName evidence="2">DNK domain-containing protein</fullName>
    </submittedName>
</protein>
<keyword evidence="1" id="KW-1185">Reference proteome</keyword>